<evidence type="ECO:0000256" key="1">
    <source>
        <dbReference type="ARBA" id="ARBA00005755"/>
    </source>
</evidence>
<dbReference type="EMBL" id="MK623260">
    <property type="protein sequence ID" value="QEG57183.1"/>
    <property type="molecule type" value="Genomic_DNA"/>
</dbReference>
<keyword evidence="3" id="KW-0808">Transferase</keyword>
<keyword evidence="7" id="KW-0238">DNA-binding</keyword>
<organism evidence="10">
    <name type="scientific">Coniferiporia sulphurascens</name>
    <name type="common">Laminated root rot fungus</name>
    <name type="synonym">Phellinidium sulphurascens</name>
    <dbReference type="NCBI Taxonomy" id="175648"/>
    <lineage>
        <taxon>Eukaryota</taxon>
        <taxon>Fungi</taxon>
        <taxon>Dikarya</taxon>
        <taxon>Basidiomycota</taxon>
        <taxon>Agaricomycotina</taxon>
        <taxon>Agaricomycetes</taxon>
        <taxon>Hymenochaetales</taxon>
        <taxon>Hymenochaetaceae</taxon>
        <taxon>Coniferiporia</taxon>
    </lineage>
</organism>
<dbReference type="EC" id="2.7.7.7" evidence="2"/>
<evidence type="ECO:0000256" key="5">
    <source>
        <dbReference type="ARBA" id="ARBA00022705"/>
    </source>
</evidence>
<dbReference type="SUPFAM" id="SSF56672">
    <property type="entry name" value="DNA/RNA polymerases"/>
    <property type="match status" value="1"/>
</dbReference>
<gene>
    <name evidence="10" type="ORF">PSUO_000049</name>
</gene>
<evidence type="ECO:0000256" key="8">
    <source>
        <dbReference type="ARBA" id="ARBA00049244"/>
    </source>
</evidence>
<proteinExistence type="inferred from homology"/>
<dbReference type="GO" id="GO:0003677">
    <property type="term" value="F:DNA binding"/>
    <property type="evidence" value="ECO:0007669"/>
    <property type="project" value="UniProtKB-KW"/>
</dbReference>
<reference evidence="10" key="1">
    <citation type="submission" date="2019-03" db="EMBL/GenBank/DDBJ databases">
        <title>Evidence of extensive intraspecific noncoding reshuffling in a 169kb mitochondrial genome of basidiomycete fungus.</title>
        <authorList>
            <person name="Lee H.-H."/>
            <person name="Ke H.-M."/>
            <person name="Lin C.-Y.I."/>
            <person name="Lee T.J."/>
            <person name="Chung C.-L."/>
            <person name="Tsai I.J."/>
        </authorList>
    </citation>
    <scope>NUCLEOTIDE SEQUENCE</scope>
    <source>
        <strain evidence="10">FP133613</strain>
    </source>
</reference>
<sequence length="203" mass="23649">MKPLKGRNMITLDLETYLNNNDMSIYCASFYNGLKNYSYYITDYVNLDAMLDALFSYLFTRTKMDSYKTIFNNSLGVFNVRTTAPSIPNPILPFKQNNTTVYGEGSWTGWYFSEELVNATKYGYTYEILSGYLFDSEDIFSGYVNKMYQMKEEASKDSTAGEPTYDPIFRCCCCVYYTVFNTNGCVYNTIFNWLKEEDPRTNY</sequence>
<evidence type="ECO:0000313" key="10">
    <source>
        <dbReference type="EMBL" id="QEG57183.1"/>
    </source>
</evidence>
<dbReference type="GO" id="GO:0006260">
    <property type="term" value="P:DNA replication"/>
    <property type="evidence" value="ECO:0007669"/>
    <property type="project" value="UniProtKB-KW"/>
</dbReference>
<name>A0A5B9RCM3_CONSH</name>
<evidence type="ECO:0000256" key="6">
    <source>
        <dbReference type="ARBA" id="ARBA00022932"/>
    </source>
</evidence>
<dbReference type="AlphaFoldDB" id="A0A5B9RCM3"/>
<geneLocation type="mitochondrion" evidence="10"/>
<dbReference type="InterPro" id="IPR043502">
    <property type="entry name" value="DNA/RNA_pol_sf"/>
</dbReference>
<feature type="domain" description="DNA-directed DNA polymerase family B mitochondria/virus" evidence="9">
    <location>
        <begin position="52"/>
        <end position="157"/>
    </location>
</feature>
<evidence type="ECO:0000256" key="3">
    <source>
        <dbReference type="ARBA" id="ARBA00022679"/>
    </source>
</evidence>
<keyword evidence="5" id="KW-0235">DNA replication</keyword>
<dbReference type="Pfam" id="PF03175">
    <property type="entry name" value="DNA_pol_B_2"/>
    <property type="match status" value="1"/>
</dbReference>
<keyword evidence="6" id="KW-0239">DNA-directed DNA polymerase</keyword>
<evidence type="ECO:0000256" key="7">
    <source>
        <dbReference type="ARBA" id="ARBA00023125"/>
    </source>
</evidence>
<dbReference type="InterPro" id="IPR004868">
    <property type="entry name" value="DNA-dir_DNA_pol_B_mt/vir"/>
</dbReference>
<keyword evidence="10" id="KW-0496">Mitochondrion</keyword>
<dbReference type="GO" id="GO:0003887">
    <property type="term" value="F:DNA-directed DNA polymerase activity"/>
    <property type="evidence" value="ECO:0007669"/>
    <property type="project" value="UniProtKB-KW"/>
</dbReference>
<protein>
    <recommendedName>
        <fullName evidence="2">DNA-directed DNA polymerase</fullName>
        <ecNumber evidence="2">2.7.7.7</ecNumber>
    </recommendedName>
</protein>
<comment type="catalytic activity">
    <reaction evidence="8">
        <text>DNA(n) + a 2'-deoxyribonucleoside 5'-triphosphate = DNA(n+1) + diphosphate</text>
        <dbReference type="Rhea" id="RHEA:22508"/>
        <dbReference type="Rhea" id="RHEA-COMP:17339"/>
        <dbReference type="Rhea" id="RHEA-COMP:17340"/>
        <dbReference type="ChEBI" id="CHEBI:33019"/>
        <dbReference type="ChEBI" id="CHEBI:61560"/>
        <dbReference type="ChEBI" id="CHEBI:173112"/>
        <dbReference type="EC" id="2.7.7.7"/>
    </reaction>
</comment>
<comment type="similarity">
    <text evidence="1">Belongs to the DNA polymerase type-B family.</text>
</comment>
<keyword evidence="4" id="KW-0548">Nucleotidyltransferase</keyword>
<dbReference type="GO" id="GO:0000166">
    <property type="term" value="F:nucleotide binding"/>
    <property type="evidence" value="ECO:0007669"/>
    <property type="project" value="InterPro"/>
</dbReference>
<evidence type="ECO:0000256" key="2">
    <source>
        <dbReference type="ARBA" id="ARBA00012417"/>
    </source>
</evidence>
<evidence type="ECO:0000259" key="9">
    <source>
        <dbReference type="Pfam" id="PF03175"/>
    </source>
</evidence>
<accession>A0A5B9RCM3</accession>
<evidence type="ECO:0000256" key="4">
    <source>
        <dbReference type="ARBA" id="ARBA00022695"/>
    </source>
</evidence>